<feature type="domain" description="Endonuclease/exonuclease/phosphatase" evidence="3">
    <location>
        <begin position="23"/>
        <end position="343"/>
    </location>
</feature>
<feature type="region of interest" description="Disordered" evidence="1">
    <location>
        <begin position="270"/>
        <end position="297"/>
    </location>
</feature>
<sequence>MKWLACLLLFWPALMSAESIRVATYNTELGGEGPGLMLRDIERGAAKVEAIVQVIAKVQPDILALQGIDWDHHGKGLAALADRLAAAGVSYPHRYAAQPNSGLDSGVDLDGDGRLGGPGDAHGWGAYTGRRGIAVLSRFPFAEGGRSFSDVLWQDLPGAELPRYSNGSPFPSEAAQAAQRLSTTAHWLLPVDTPQGPLWLMTFQATPPVFDGPEDLNGLRNRDEIRLWQVLLDGKLGDAPTSRFVIAGGANLDPWDSDGRNEAIRALLADDRLQDPEPRSSGGAEAGSQGHRGNDALDTVEWNGVGRLRVDYVLPSADWTVTGSGVYWPARDAPGHATALDASRHRLVWVDLRAD</sequence>
<proteinExistence type="predicted"/>
<dbReference type="GO" id="GO:0004519">
    <property type="term" value="F:endonuclease activity"/>
    <property type="evidence" value="ECO:0007669"/>
    <property type="project" value="UniProtKB-KW"/>
</dbReference>
<reference evidence="5" key="1">
    <citation type="journal article" date="2019" name="Int. J. Syst. Evol. Microbiol.">
        <title>The Global Catalogue of Microorganisms (GCM) 10K type strain sequencing project: providing services to taxonomists for standard genome sequencing and annotation.</title>
        <authorList>
            <consortium name="The Broad Institute Genomics Platform"/>
            <consortium name="The Broad Institute Genome Sequencing Center for Infectious Disease"/>
            <person name="Wu L."/>
            <person name="Ma J."/>
        </authorList>
    </citation>
    <scope>NUCLEOTIDE SEQUENCE [LARGE SCALE GENOMIC DNA]</scope>
    <source>
        <strain evidence="5">KCTC 42911</strain>
    </source>
</reference>
<keyword evidence="5" id="KW-1185">Reference proteome</keyword>
<dbReference type="RefSeq" id="WP_386733689.1">
    <property type="nucleotide sequence ID" value="NZ_JBHRXI010000001.1"/>
</dbReference>
<keyword evidence="4" id="KW-0378">Hydrolase</keyword>
<keyword evidence="4" id="KW-0255">Endonuclease</keyword>
<protein>
    <submittedName>
        <fullName evidence="4">Endonuclease/exonuclease/phosphatase family protein</fullName>
    </submittedName>
</protein>
<dbReference type="EMBL" id="JBHRXI010000001">
    <property type="protein sequence ID" value="MFC3612508.1"/>
    <property type="molecule type" value="Genomic_DNA"/>
</dbReference>
<evidence type="ECO:0000259" key="3">
    <source>
        <dbReference type="Pfam" id="PF03372"/>
    </source>
</evidence>
<keyword evidence="4" id="KW-0540">Nuclease</keyword>
<dbReference type="Pfam" id="PF03372">
    <property type="entry name" value="Exo_endo_phos"/>
    <property type="match status" value="1"/>
</dbReference>
<feature type="chain" id="PRO_5045730656" evidence="2">
    <location>
        <begin position="18"/>
        <end position="355"/>
    </location>
</feature>
<keyword evidence="2" id="KW-0732">Signal</keyword>
<accession>A0ABV7TCW5</accession>
<feature type="signal peptide" evidence="2">
    <location>
        <begin position="1"/>
        <end position="17"/>
    </location>
</feature>
<dbReference type="SUPFAM" id="SSF56219">
    <property type="entry name" value="DNase I-like"/>
    <property type="match status" value="1"/>
</dbReference>
<gene>
    <name evidence="4" type="ORF">ACFORG_01935</name>
</gene>
<dbReference type="InterPro" id="IPR036691">
    <property type="entry name" value="Endo/exonu/phosph_ase_sf"/>
</dbReference>
<evidence type="ECO:0000313" key="4">
    <source>
        <dbReference type="EMBL" id="MFC3612508.1"/>
    </source>
</evidence>
<comment type="caution">
    <text evidence="4">The sequence shown here is derived from an EMBL/GenBank/DDBJ whole genome shotgun (WGS) entry which is preliminary data.</text>
</comment>
<dbReference type="Proteomes" id="UP001595629">
    <property type="component" value="Unassembled WGS sequence"/>
</dbReference>
<evidence type="ECO:0000313" key="5">
    <source>
        <dbReference type="Proteomes" id="UP001595629"/>
    </source>
</evidence>
<name>A0ABV7TCW5_9RHOB</name>
<evidence type="ECO:0000256" key="1">
    <source>
        <dbReference type="SAM" id="MobiDB-lite"/>
    </source>
</evidence>
<organism evidence="4 5">
    <name type="scientific">Lutimaribacter marinistellae</name>
    <dbReference type="NCBI Taxonomy" id="1820329"/>
    <lineage>
        <taxon>Bacteria</taxon>
        <taxon>Pseudomonadati</taxon>
        <taxon>Pseudomonadota</taxon>
        <taxon>Alphaproteobacteria</taxon>
        <taxon>Rhodobacterales</taxon>
        <taxon>Roseobacteraceae</taxon>
        <taxon>Lutimaribacter</taxon>
    </lineage>
</organism>
<evidence type="ECO:0000256" key="2">
    <source>
        <dbReference type="SAM" id="SignalP"/>
    </source>
</evidence>
<dbReference type="Gene3D" id="3.60.10.10">
    <property type="entry name" value="Endonuclease/exonuclease/phosphatase"/>
    <property type="match status" value="1"/>
</dbReference>
<dbReference type="InterPro" id="IPR005135">
    <property type="entry name" value="Endo/exonuclease/phosphatase"/>
</dbReference>